<keyword evidence="2" id="KW-1185">Reference proteome</keyword>
<organism evidence="1 2">
    <name type="scientific">Tothia fuscella</name>
    <dbReference type="NCBI Taxonomy" id="1048955"/>
    <lineage>
        <taxon>Eukaryota</taxon>
        <taxon>Fungi</taxon>
        <taxon>Dikarya</taxon>
        <taxon>Ascomycota</taxon>
        <taxon>Pezizomycotina</taxon>
        <taxon>Dothideomycetes</taxon>
        <taxon>Pleosporomycetidae</taxon>
        <taxon>Venturiales</taxon>
        <taxon>Cylindrosympodiaceae</taxon>
        <taxon>Tothia</taxon>
    </lineage>
</organism>
<sequence>MPVTTRSASAAALHPTKTSRRGILALPAELRNHIYSEVFSPLPIATKLADGCANYLQPLLTCNQIYSEAYMLAYNNAGFVLPREFNDRGTKNDKPNHGQKKTLTLAEKYMSLRPSVQHAITSICDTIICNLNRFSPSQLPNLQRIELVGESYRSESSRERNLEDSINLHETLCTITQSL</sequence>
<dbReference type="OrthoDB" id="3786918at2759"/>
<evidence type="ECO:0000313" key="1">
    <source>
        <dbReference type="EMBL" id="KAF2418397.1"/>
    </source>
</evidence>
<name>A0A9P4NEV9_9PEZI</name>
<dbReference type="Proteomes" id="UP000800235">
    <property type="component" value="Unassembled WGS sequence"/>
</dbReference>
<dbReference type="AlphaFoldDB" id="A0A9P4NEV9"/>
<reference evidence="1" key="1">
    <citation type="journal article" date="2020" name="Stud. Mycol.">
        <title>101 Dothideomycetes genomes: a test case for predicting lifestyles and emergence of pathogens.</title>
        <authorList>
            <person name="Haridas S."/>
            <person name="Albert R."/>
            <person name="Binder M."/>
            <person name="Bloem J."/>
            <person name="Labutti K."/>
            <person name="Salamov A."/>
            <person name="Andreopoulos B."/>
            <person name="Baker S."/>
            <person name="Barry K."/>
            <person name="Bills G."/>
            <person name="Bluhm B."/>
            <person name="Cannon C."/>
            <person name="Castanera R."/>
            <person name="Culley D."/>
            <person name="Daum C."/>
            <person name="Ezra D."/>
            <person name="Gonzalez J."/>
            <person name="Henrissat B."/>
            <person name="Kuo A."/>
            <person name="Liang C."/>
            <person name="Lipzen A."/>
            <person name="Lutzoni F."/>
            <person name="Magnuson J."/>
            <person name="Mondo S."/>
            <person name="Nolan M."/>
            <person name="Ohm R."/>
            <person name="Pangilinan J."/>
            <person name="Park H.-J."/>
            <person name="Ramirez L."/>
            <person name="Alfaro M."/>
            <person name="Sun H."/>
            <person name="Tritt A."/>
            <person name="Yoshinaga Y."/>
            <person name="Zwiers L.-H."/>
            <person name="Turgeon B."/>
            <person name="Goodwin S."/>
            <person name="Spatafora J."/>
            <person name="Crous P."/>
            <person name="Grigoriev I."/>
        </authorList>
    </citation>
    <scope>NUCLEOTIDE SEQUENCE</scope>
    <source>
        <strain evidence="1">CBS 130266</strain>
    </source>
</reference>
<proteinExistence type="predicted"/>
<evidence type="ECO:0000313" key="2">
    <source>
        <dbReference type="Proteomes" id="UP000800235"/>
    </source>
</evidence>
<comment type="caution">
    <text evidence="1">The sequence shown here is derived from an EMBL/GenBank/DDBJ whole genome shotgun (WGS) entry which is preliminary data.</text>
</comment>
<protein>
    <submittedName>
        <fullName evidence="1">Uncharacterized protein</fullName>
    </submittedName>
</protein>
<dbReference type="EMBL" id="MU007129">
    <property type="protein sequence ID" value="KAF2418397.1"/>
    <property type="molecule type" value="Genomic_DNA"/>
</dbReference>
<accession>A0A9P4NEV9</accession>
<gene>
    <name evidence="1" type="ORF">EJ08DRAFT_707357</name>
</gene>